<keyword evidence="6" id="KW-1185">Reference proteome</keyword>
<dbReference type="NCBIfam" id="NF010183">
    <property type="entry name" value="PRK13662.1"/>
    <property type="match status" value="1"/>
</dbReference>
<evidence type="ECO:0000313" key="6">
    <source>
        <dbReference type="Proteomes" id="UP001236723"/>
    </source>
</evidence>
<evidence type="ECO:0000259" key="4">
    <source>
        <dbReference type="Pfam" id="PF04167"/>
    </source>
</evidence>
<sequence>MIIPKDGDKIKVQSYKHNGSLHRVWEETTVLKSQSNLLIGGNDRVKVYESDGRTWRTREPAITYFTSNYWFNIITMMRNDGVYYYCNISSPFIVDDEALKYIDYDLDIKVFPDGTYKILDEDEFDIHRKQMNYPEVLQKILYKQLRTLEQWVQQGRGPFSSEFPEKWYEYYLAYSK</sequence>
<comment type="caution">
    <text evidence="5">The sequence shown here is derived from an EMBL/GenBank/DDBJ whole genome shotgun (WGS) entry which is preliminary data.</text>
</comment>
<organism evidence="5 6">
    <name type="scientific">Alkalibacillus filiformis</name>
    <dbReference type="NCBI Taxonomy" id="200990"/>
    <lineage>
        <taxon>Bacteria</taxon>
        <taxon>Bacillati</taxon>
        <taxon>Bacillota</taxon>
        <taxon>Bacilli</taxon>
        <taxon>Bacillales</taxon>
        <taxon>Bacillaceae</taxon>
        <taxon>Alkalibacillus</taxon>
    </lineage>
</organism>
<dbReference type="Gene3D" id="2.40.380.10">
    <property type="entry name" value="FomD-like"/>
    <property type="match status" value="1"/>
</dbReference>
<evidence type="ECO:0000313" key="5">
    <source>
        <dbReference type="EMBL" id="MDQ0352012.1"/>
    </source>
</evidence>
<gene>
    <name evidence="5" type="ORF">J2R98_001844</name>
</gene>
<keyword evidence="3" id="KW-0460">Magnesium</keyword>
<dbReference type="PIRSF" id="PIRSF028345">
    <property type="entry name" value="UCP028345"/>
    <property type="match status" value="1"/>
</dbReference>
<dbReference type="RefSeq" id="WP_307068207.1">
    <property type="nucleotide sequence ID" value="NZ_JAUSUP010000004.1"/>
</dbReference>
<dbReference type="EMBL" id="JAUSUP010000004">
    <property type="protein sequence ID" value="MDQ0352012.1"/>
    <property type="molecule type" value="Genomic_DNA"/>
</dbReference>
<dbReference type="InterPro" id="IPR035930">
    <property type="entry name" value="FomD-like_sf"/>
</dbReference>
<dbReference type="InterPro" id="IPR050212">
    <property type="entry name" value="Ntdp-like"/>
</dbReference>
<dbReference type="Proteomes" id="UP001236723">
    <property type="component" value="Unassembled WGS sequence"/>
</dbReference>
<evidence type="ECO:0000256" key="2">
    <source>
        <dbReference type="ARBA" id="ARBA00022801"/>
    </source>
</evidence>
<dbReference type="Pfam" id="PF04167">
    <property type="entry name" value="DUF402"/>
    <property type="match status" value="1"/>
</dbReference>
<dbReference type="SUPFAM" id="SSF159234">
    <property type="entry name" value="FomD-like"/>
    <property type="match status" value="1"/>
</dbReference>
<evidence type="ECO:0000256" key="3">
    <source>
        <dbReference type="ARBA" id="ARBA00022842"/>
    </source>
</evidence>
<proteinExistence type="predicted"/>
<dbReference type="InterPro" id="IPR007295">
    <property type="entry name" value="DUF402"/>
</dbReference>
<keyword evidence="2" id="KW-0378">Hydrolase</keyword>
<reference evidence="5 6" key="1">
    <citation type="submission" date="2023-07" db="EMBL/GenBank/DDBJ databases">
        <title>Genomic Encyclopedia of Type Strains, Phase IV (KMG-IV): sequencing the most valuable type-strain genomes for metagenomic binning, comparative biology and taxonomic classification.</title>
        <authorList>
            <person name="Goeker M."/>
        </authorList>
    </citation>
    <scope>NUCLEOTIDE SEQUENCE [LARGE SCALE GENOMIC DNA]</scope>
    <source>
        <strain evidence="5 6">DSM 15448</strain>
    </source>
</reference>
<feature type="domain" description="DUF402" evidence="4">
    <location>
        <begin position="18"/>
        <end position="156"/>
    </location>
</feature>
<evidence type="ECO:0000256" key="1">
    <source>
        <dbReference type="ARBA" id="ARBA00022723"/>
    </source>
</evidence>
<keyword evidence="1" id="KW-0479">Metal-binding</keyword>
<dbReference type="InterPro" id="IPR016882">
    <property type="entry name" value="SA1684"/>
</dbReference>
<dbReference type="PANTHER" id="PTHR39159">
    <property type="match status" value="1"/>
</dbReference>
<dbReference type="PANTHER" id="PTHR39159:SF1">
    <property type="entry name" value="UPF0374 PROTEIN YGAC"/>
    <property type="match status" value="1"/>
</dbReference>
<name>A0ABU0DU75_9BACI</name>
<accession>A0ABU0DU75</accession>
<protein>
    <submittedName>
        <fullName evidence="5">Protein associated with RNAse G/E</fullName>
    </submittedName>
</protein>